<keyword evidence="3" id="KW-1185">Reference proteome</keyword>
<accession>A0A2T5ITC2</accession>
<name>A0A2T5ITC2_9GAMM</name>
<dbReference type="EMBL" id="QAON01000025">
    <property type="protein sequence ID" value="PTQ87066.1"/>
    <property type="molecule type" value="Genomic_DNA"/>
</dbReference>
<dbReference type="Proteomes" id="UP000244223">
    <property type="component" value="Unassembled WGS sequence"/>
</dbReference>
<protein>
    <submittedName>
        <fullName evidence="2">Uncharacterized protein</fullName>
    </submittedName>
</protein>
<feature type="compositionally biased region" description="Low complexity" evidence="1">
    <location>
        <begin position="44"/>
        <end position="62"/>
    </location>
</feature>
<dbReference type="AlphaFoldDB" id="A0A2T5ITC2"/>
<dbReference type="RefSeq" id="WP_107866957.1">
    <property type="nucleotide sequence ID" value="NZ_QAON01000025.1"/>
</dbReference>
<feature type="region of interest" description="Disordered" evidence="1">
    <location>
        <begin position="44"/>
        <end position="72"/>
    </location>
</feature>
<comment type="caution">
    <text evidence="2">The sequence shown here is derived from an EMBL/GenBank/DDBJ whole genome shotgun (WGS) entry which is preliminary data.</text>
</comment>
<evidence type="ECO:0000256" key="1">
    <source>
        <dbReference type="SAM" id="MobiDB-lite"/>
    </source>
</evidence>
<gene>
    <name evidence="2" type="ORF">C8N29_12511</name>
</gene>
<reference evidence="2 3" key="1">
    <citation type="submission" date="2018-04" db="EMBL/GenBank/DDBJ databases">
        <title>Genomic Encyclopedia of Archaeal and Bacterial Type Strains, Phase II (KMG-II): from individual species to whole genera.</title>
        <authorList>
            <person name="Goeker M."/>
        </authorList>
    </citation>
    <scope>NUCLEOTIDE SEQUENCE [LARGE SCALE GENOMIC DNA]</scope>
    <source>
        <strain evidence="2 3">DSM 5822</strain>
    </source>
</reference>
<organism evidence="2 3">
    <name type="scientific">Agitococcus lubricus</name>
    <dbReference type="NCBI Taxonomy" id="1077255"/>
    <lineage>
        <taxon>Bacteria</taxon>
        <taxon>Pseudomonadati</taxon>
        <taxon>Pseudomonadota</taxon>
        <taxon>Gammaproteobacteria</taxon>
        <taxon>Moraxellales</taxon>
        <taxon>Moraxellaceae</taxon>
        <taxon>Agitococcus</taxon>
    </lineage>
</organism>
<feature type="compositionally biased region" description="Polar residues" evidence="1">
    <location>
        <begin position="63"/>
        <end position="72"/>
    </location>
</feature>
<evidence type="ECO:0000313" key="2">
    <source>
        <dbReference type="EMBL" id="PTQ87066.1"/>
    </source>
</evidence>
<sequence length="72" mass="7919">MKSYQTKHSFDTVLGCFFATQKLSNQTSIDAFLARQKRIKARRQAQNTGNTIAATATANADTSDNQGVNHVE</sequence>
<evidence type="ECO:0000313" key="3">
    <source>
        <dbReference type="Proteomes" id="UP000244223"/>
    </source>
</evidence>
<proteinExistence type="predicted"/>